<organism evidence="1 2">
    <name type="scientific">Lasiosphaeria miniovina</name>
    <dbReference type="NCBI Taxonomy" id="1954250"/>
    <lineage>
        <taxon>Eukaryota</taxon>
        <taxon>Fungi</taxon>
        <taxon>Dikarya</taxon>
        <taxon>Ascomycota</taxon>
        <taxon>Pezizomycotina</taxon>
        <taxon>Sordariomycetes</taxon>
        <taxon>Sordariomycetidae</taxon>
        <taxon>Sordariales</taxon>
        <taxon>Lasiosphaeriaceae</taxon>
        <taxon>Lasiosphaeria</taxon>
    </lineage>
</organism>
<name>A0AA40DU70_9PEZI</name>
<dbReference type="EMBL" id="JAUIRO010000005">
    <property type="protein sequence ID" value="KAK0713542.1"/>
    <property type="molecule type" value="Genomic_DNA"/>
</dbReference>
<sequence>MLDNAGTDDCIRNFDAGNAGNRTKTGTRTKALVDYLLSSPPGTTILLSTCPHCLGDGDPEYVAKF</sequence>
<dbReference type="AlphaFoldDB" id="A0AA40DU70"/>
<proteinExistence type="predicted"/>
<accession>A0AA40DU70</accession>
<protein>
    <submittedName>
        <fullName evidence="1">Uncharacterized protein</fullName>
    </submittedName>
</protein>
<dbReference type="Proteomes" id="UP001172101">
    <property type="component" value="Unassembled WGS sequence"/>
</dbReference>
<comment type="caution">
    <text evidence="1">The sequence shown here is derived from an EMBL/GenBank/DDBJ whole genome shotgun (WGS) entry which is preliminary data.</text>
</comment>
<dbReference type="GeneID" id="85328988"/>
<keyword evidence="2" id="KW-1185">Reference proteome</keyword>
<reference evidence="1" key="1">
    <citation type="submission" date="2023-06" db="EMBL/GenBank/DDBJ databases">
        <title>Genome-scale phylogeny and comparative genomics of the fungal order Sordariales.</title>
        <authorList>
            <consortium name="Lawrence Berkeley National Laboratory"/>
            <person name="Hensen N."/>
            <person name="Bonometti L."/>
            <person name="Westerberg I."/>
            <person name="Brannstrom I.O."/>
            <person name="Guillou S."/>
            <person name="Cros-Aarteil S."/>
            <person name="Calhoun S."/>
            <person name="Haridas S."/>
            <person name="Kuo A."/>
            <person name="Mondo S."/>
            <person name="Pangilinan J."/>
            <person name="Riley R."/>
            <person name="LaButti K."/>
            <person name="Andreopoulos B."/>
            <person name="Lipzen A."/>
            <person name="Chen C."/>
            <person name="Yanf M."/>
            <person name="Daum C."/>
            <person name="Ng V."/>
            <person name="Clum A."/>
            <person name="Steindorff A."/>
            <person name="Ohm R."/>
            <person name="Martin F."/>
            <person name="Silar P."/>
            <person name="Natvig D."/>
            <person name="Lalanne C."/>
            <person name="Gautier V."/>
            <person name="Ament-velasquez S.L."/>
            <person name="Kruys A."/>
            <person name="Hutchinson M.I."/>
            <person name="Powell A.J."/>
            <person name="Barry K."/>
            <person name="Miller A.N."/>
            <person name="Grigoriev I.V."/>
            <person name="Debuchy R."/>
            <person name="Gladieux P."/>
            <person name="Thoren M.H."/>
            <person name="Johannesson H."/>
        </authorList>
    </citation>
    <scope>NUCLEOTIDE SEQUENCE</scope>
    <source>
        <strain evidence="1">SMH2392-1A</strain>
    </source>
</reference>
<gene>
    <name evidence="1" type="ORF">B0T26DRAFT_753636</name>
</gene>
<evidence type="ECO:0000313" key="2">
    <source>
        <dbReference type="Proteomes" id="UP001172101"/>
    </source>
</evidence>
<dbReference type="RefSeq" id="XP_060294865.1">
    <property type="nucleotide sequence ID" value="XM_060445718.1"/>
</dbReference>
<evidence type="ECO:0000313" key="1">
    <source>
        <dbReference type="EMBL" id="KAK0713542.1"/>
    </source>
</evidence>